<accession>A0A8H6EAZ5</accession>
<evidence type="ECO:0000313" key="2">
    <source>
        <dbReference type="Proteomes" id="UP000541154"/>
    </source>
</evidence>
<dbReference type="Proteomes" id="UP000541154">
    <property type="component" value="Unassembled WGS sequence"/>
</dbReference>
<dbReference type="GO" id="GO:0071467">
    <property type="term" value="P:cellular response to pH"/>
    <property type="evidence" value="ECO:0007669"/>
    <property type="project" value="InterPro"/>
</dbReference>
<feature type="non-terminal residue" evidence="1">
    <location>
        <position position="67"/>
    </location>
</feature>
<dbReference type="GO" id="GO:0005886">
    <property type="term" value="C:plasma membrane"/>
    <property type="evidence" value="ECO:0007669"/>
    <property type="project" value="TreeGrafter"/>
</dbReference>
<reference evidence="1 2" key="1">
    <citation type="submission" date="2019-04" db="EMBL/GenBank/DDBJ databases">
        <title>Aspergillus burnettii sp. nov., novel species from soil in southeast Queensland.</title>
        <authorList>
            <person name="Gilchrist C.L.M."/>
            <person name="Pitt J.I."/>
            <person name="Lange L."/>
            <person name="Lacey H.J."/>
            <person name="Vuong D."/>
            <person name="Midgley D.J."/>
            <person name="Greenfield P."/>
            <person name="Bradbury M."/>
            <person name="Lacey E."/>
            <person name="Busk P.K."/>
            <person name="Pilgaard B."/>
            <person name="Chooi Y.H."/>
            <person name="Piggott A.M."/>
        </authorList>
    </citation>
    <scope>NUCLEOTIDE SEQUENCE [LARGE SCALE GENOMIC DNA]</scope>
    <source>
        <strain evidence="1 2">FRR 5400</strain>
    </source>
</reference>
<protein>
    <submittedName>
        <fullName evidence="1">Uncharacterized protein</fullName>
    </submittedName>
</protein>
<proteinExistence type="predicted"/>
<organism evidence="1 2">
    <name type="scientific">Petromyces alliaceus</name>
    <name type="common">Aspergillus alliaceus</name>
    <dbReference type="NCBI Taxonomy" id="209559"/>
    <lineage>
        <taxon>Eukaryota</taxon>
        <taxon>Fungi</taxon>
        <taxon>Dikarya</taxon>
        <taxon>Ascomycota</taxon>
        <taxon>Pezizomycotina</taxon>
        <taxon>Eurotiomycetes</taxon>
        <taxon>Eurotiomycetidae</taxon>
        <taxon>Eurotiales</taxon>
        <taxon>Aspergillaceae</taxon>
        <taxon>Aspergillus</taxon>
        <taxon>Aspergillus subgen. Circumdati</taxon>
    </lineage>
</organism>
<dbReference type="AlphaFoldDB" id="A0A8H6EAZ5"/>
<dbReference type="InterPro" id="IPR037505">
    <property type="entry name" value="pH-resp_palC"/>
</dbReference>
<comment type="caution">
    <text evidence="1">The sequence shown here is derived from an EMBL/GenBank/DDBJ whole genome shotgun (WGS) entry which is preliminary data.</text>
</comment>
<keyword evidence="2" id="KW-1185">Reference proteome</keyword>
<dbReference type="PANTHER" id="PTHR40463:SF1">
    <property type="entry name" value="PH-RESPONSE REGULATOR PROTEIN PALC"/>
    <property type="match status" value="1"/>
</dbReference>
<dbReference type="PANTHER" id="PTHR40463">
    <property type="entry name" value="PH-RESPONSE REGULATOR PROTEIN PALC"/>
    <property type="match status" value="1"/>
</dbReference>
<evidence type="ECO:0000313" key="1">
    <source>
        <dbReference type="EMBL" id="KAF5865203.1"/>
    </source>
</evidence>
<dbReference type="EMBL" id="SPNV01000022">
    <property type="protein sequence ID" value="KAF5865203.1"/>
    <property type="molecule type" value="Genomic_DNA"/>
</dbReference>
<name>A0A8H6EAZ5_PETAA</name>
<sequence length="67" mass="6689">MTTATKHLLQASAVHSLLATSPSFAHVARAVSAPAAVIPDLDPAAQAAQASLALAEATLLAVLKDDS</sequence>
<gene>
    <name evidence="1" type="ORF">ETB97_004783</name>
</gene>